<protein>
    <submittedName>
        <fullName evidence="1">Ribonuclease H</fullName>
    </submittedName>
</protein>
<comment type="caution">
    <text evidence="1">The sequence shown here is derived from an EMBL/GenBank/DDBJ whole genome shotgun (WGS) entry which is preliminary data.</text>
</comment>
<dbReference type="AlphaFoldDB" id="A0A834WHW1"/>
<organism evidence="1 2">
    <name type="scientific">Senna tora</name>
    <dbReference type="NCBI Taxonomy" id="362788"/>
    <lineage>
        <taxon>Eukaryota</taxon>
        <taxon>Viridiplantae</taxon>
        <taxon>Streptophyta</taxon>
        <taxon>Embryophyta</taxon>
        <taxon>Tracheophyta</taxon>
        <taxon>Spermatophyta</taxon>
        <taxon>Magnoliopsida</taxon>
        <taxon>eudicotyledons</taxon>
        <taxon>Gunneridae</taxon>
        <taxon>Pentapetalae</taxon>
        <taxon>rosids</taxon>
        <taxon>fabids</taxon>
        <taxon>Fabales</taxon>
        <taxon>Fabaceae</taxon>
        <taxon>Caesalpinioideae</taxon>
        <taxon>Cassia clade</taxon>
        <taxon>Senna</taxon>
    </lineage>
</organism>
<dbReference type="PANTHER" id="PTHR33710:SF64">
    <property type="entry name" value="ENDONUCLEASE_EXONUCLEASE_PHOSPHATASE DOMAIN-CONTAINING PROTEIN"/>
    <property type="match status" value="1"/>
</dbReference>
<dbReference type="InterPro" id="IPR036691">
    <property type="entry name" value="Endo/exonu/phosph_ase_sf"/>
</dbReference>
<keyword evidence="2" id="KW-1185">Reference proteome</keyword>
<dbReference type="Gene3D" id="3.60.10.10">
    <property type="entry name" value="Endonuclease/exonuclease/phosphatase"/>
    <property type="match status" value="1"/>
</dbReference>
<dbReference type="Proteomes" id="UP000634136">
    <property type="component" value="Unassembled WGS sequence"/>
</dbReference>
<dbReference type="PANTHER" id="PTHR33710">
    <property type="entry name" value="BNAC02G09200D PROTEIN"/>
    <property type="match status" value="1"/>
</dbReference>
<gene>
    <name evidence="1" type="ORF">G2W53_021441</name>
</gene>
<dbReference type="SUPFAM" id="SSF56219">
    <property type="entry name" value="DNase I-like"/>
    <property type="match status" value="1"/>
</dbReference>
<evidence type="ECO:0000313" key="2">
    <source>
        <dbReference type="Proteomes" id="UP000634136"/>
    </source>
</evidence>
<dbReference type="EMBL" id="JAAIUW010000007">
    <property type="protein sequence ID" value="KAF7823297.1"/>
    <property type="molecule type" value="Genomic_DNA"/>
</dbReference>
<dbReference type="OrthoDB" id="1434973at2759"/>
<proteinExistence type="predicted"/>
<accession>A0A834WHW1</accession>
<name>A0A834WHW1_9FABA</name>
<evidence type="ECO:0000313" key="1">
    <source>
        <dbReference type="EMBL" id="KAF7823297.1"/>
    </source>
</evidence>
<sequence length="339" mass="40197">MRLAGMLEEFGLYGIRNLFAIYANPHAHIRDNVWPIIKSRCSNTEQRGGCHPNLQHCCNFKSWINDCGLIDVVPAGPFFTWEGPKRQGQRKLYKRLDRVLCNQNWRSEFPDASTRCLIRINSDHHPLLVSMEDMGPNAHNRPFRFENCWMQHEKFTEFLKQEWEVFGDIPRRKRRLLNRINGIQAAIDRKYNPFLERLGRELEKELETVLNQEEALWFQKARCQWIRDGDRNTRYYHTKTISHRRRNKILMLKDNSGNWTEDLEEIKKITVNFYKELFKEDSDPTNCPHPEFKWPVIEDHVWDSINVPFSPDEIKIALFNIGSTKAPGSLVESERDSCH</sequence>
<reference evidence="1" key="1">
    <citation type="submission" date="2020-09" db="EMBL/GenBank/DDBJ databases">
        <title>Genome-Enabled Discovery of Anthraquinone Biosynthesis in Senna tora.</title>
        <authorList>
            <person name="Kang S.-H."/>
            <person name="Pandey R.P."/>
            <person name="Lee C.-M."/>
            <person name="Sim J.-S."/>
            <person name="Jeong J.-T."/>
            <person name="Choi B.-S."/>
            <person name="Jung M."/>
            <person name="Ginzburg D."/>
            <person name="Zhao K."/>
            <person name="Won S.Y."/>
            <person name="Oh T.-J."/>
            <person name="Yu Y."/>
            <person name="Kim N.-H."/>
            <person name="Lee O.R."/>
            <person name="Lee T.-H."/>
            <person name="Bashyal P."/>
            <person name="Kim T.-S."/>
            <person name="Lee W.-H."/>
            <person name="Kawkins C."/>
            <person name="Kim C.-K."/>
            <person name="Kim J.S."/>
            <person name="Ahn B.O."/>
            <person name="Rhee S.Y."/>
            <person name="Sohng J.K."/>
        </authorList>
    </citation>
    <scope>NUCLEOTIDE SEQUENCE</scope>
    <source>
        <tissue evidence="1">Leaf</tissue>
    </source>
</reference>